<dbReference type="Gene3D" id="3.40.50.410">
    <property type="entry name" value="von Willebrand factor, type A domain"/>
    <property type="match status" value="1"/>
</dbReference>
<evidence type="ECO:0000256" key="3">
    <source>
        <dbReference type="ARBA" id="ARBA00022737"/>
    </source>
</evidence>
<dbReference type="Proteomes" id="UP000828390">
    <property type="component" value="Unassembled WGS sequence"/>
</dbReference>
<evidence type="ECO:0000259" key="8">
    <source>
        <dbReference type="PROSITE" id="PS50234"/>
    </source>
</evidence>
<dbReference type="OrthoDB" id="6127264at2759"/>
<name>A0A9D4FLN7_DREPO</name>
<dbReference type="PANTHER" id="PTHR46393">
    <property type="entry name" value="SUSHI DOMAIN-CONTAINING PROTEIN"/>
    <property type="match status" value="1"/>
</dbReference>
<comment type="caution">
    <text evidence="6">Lacks conserved residue(s) required for the propagation of feature annotation.</text>
</comment>
<reference evidence="10" key="1">
    <citation type="journal article" date="2019" name="bioRxiv">
        <title>The Genome of the Zebra Mussel, Dreissena polymorpha: A Resource for Invasive Species Research.</title>
        <authorList>
            <person name="McCartney M.A."/>
            <person name="Auch B."/>
            <person name="Kono T."/>
            <person name="Mallez S."/>
            <person name="Zhang Y."/>
            <person name="Obille A."/>
            <person name="Becker A."/>
            <person name="Abrahante J.E."/>
            <person name="Garbe J."/>
            <person name="Badalamenti J.P."/>
            <person name="Herman A."/>
            <person name="Mangelson H."/>
            <person name="Liachko I."/>
            <person name="Sullivan S."/>
            <person name="Sone E.D."/>
            <person name="Koren S."/>
            <person name="Silverstein K.A.T."/>
            <person name="Beckman K.B."/>
            <person name="Gohl D.M."/>
        </authorList>
    </citation>
    <scope>NUCLEOTIDE SEQUENCE</scope>
    <source>
        <strain evidence="10">Duluth1</strain>
        <tissue evidence="10">Whole animal</tissue>
    </source>
</reference>
<evidence type="ECO:0000256" key="5">
    <source>
        <dbReference type="ARBA" id="ARBA00023180"/>
    </source>
</evidence>
<evidence type="ECO:0000256" key="6">
    <source>
        <dbReference type="PROSITE-ProRule" id="PRU00302"/>
    </source>
</evidence>
<feature type="domain" description="VWFA" evidence="8">
    <location>
        <begin position="456"/>
        <end position="641"/>
    </location>
</feature>
<evidence type="ECO:0000256" key="2">
    <source>
        <dbReference type="ARBA" id="ARBA00022729"/>
    </source>
</evidence>
<dbReference type="InterPro" id="IPR000436">
    <property type="entry name" value="Sushi_SCR_CCP_dom"/>
</dbReference>
<sequence length="641" mass="71000">MLTLLRICAVLFFAVKLTEAAAFKSLFEEKQCLRAAIFTSGVIIGDVRNNNVSFKCDHGFFSNVPNLQEILFSCKYFQAIGSVAWKGEGIGVKIEQGLQALFLNAVKCSPGCPQPDYSKFPEHLMVNSISSAKLTIVTSTGVPIEDQTYFISGDTIALKCEEGYVRTGQSGNETNQEFDPYNMYNEYETSQDEAVAPAQTFTCSNDGYWNNSVDADLGFCKAITCDARAFQNIKNGAITIYKHVYEFKESMTLDCDQGFRPYNNREYLHCLEDDSFEDEVFGCEAITCPRPPEPLHGGLERTQLYYFPNQTAEFYCDSGYTMKGSRMWKCLASGSWDKSCVRCVRADDHCRPPCIPFGAHVINPPRRIDIGTTIEFACDEKMNGRSPNRTCLSSKQWSGEHEHIDCTGRSLFMSDMNDVKSIATVIKRTHDSANTAVNVYDDSYGISIALFETGDDVYFLMDVSKSIDERQFVQMKKCVTAVVQNLGVNNTQDSTRVGVYLFAANVKATFTPRDRLSASEMIAALNKTSLRDSRVDTGLGTDISKALNDVRADIIATGTSGIRISRAAIIMLSDGKFTQGGSPVPMAELLKKQFGVLLFSIAFGSHDDTSGLRVMEEMSSKVEGEQFYFSMKSKNGMTAGG</sequence>
<protein>
    <submittedName>
        <fullName evidence="10">Uncharacterized protein</fullName>
    </submittedName>
</protein>
<organism evidence="10 11">
    <name type="scientific">Dreissena polymorpha</name>
    <name type="common">Zebra mussel</name>
    <name type="synonym">Mytilus polymorpha</name>
    <dbReference type="NCBI Taxonomy" id="45954"/>
    <lineage>
        <taxon>Eukaryota</taxon>
        <taxon>Metazoa</taxon>
        <taxon>Spiralia</taxon>
        <taxon>Lophotrochozoa</taxon>
        <taxon>Mollusca</taxon>
        <taxon>Bivalvia</taxon>
        <taxon>Autobranchia</taxon>
        <taxon>Heteroconchia</taxon>
        <taxon>Euheterodonta</taxon>
        <taxon>Imparidentia</taxon>
        <taxon>Neoheterodontei</taxon>
        <taxon>Myida</taxon>
        <taxon>Dreissenoidea</taxon>
        <taxon>Dreissenidae</taxon>
        <taxon>Dreissena</taxon>
    </lineage>
</organism>
<dbReference type="AlphaFoldDB" id="A0A9D4FLN7"/>
<keyword evidence="4 6" id="KW-1015">Disulfide bond</keyword>
<dbReference type="EMBL" id="JAIWYP010000007">
    <property type="protein sequence ID" value="KAH3801085.1"/>
    <property type="molecule type" value="Genomic_DNA"/>
</dbReference>
<dbReference type="PANTHER" id="PTHR46393:SF7">
    <property type="entry name" value="COMPLEMENT C2"/>
    <property type="match status" value="1"/>
</dbReference>
<dbReference type="InterPro" id="IPR036465">
    <property type="entry name" value="vWFA_dom_sf"/>
</dbReference>
<dbReference type="SMART" id="SM00032">
    <property type="entry name" value="CCP"/>
    <property type="match status" value="3"/>
</dbReference>
<evidence type="ECO:0000256" key="7">
    <source>
        <dbReference type="SAM" id="SignalP"/>
    </source>
</evidence>
<dbReference type="PROSITE" id="PS50234">
    <property type="entry name" value="VWFA"/>
    <property type="match status" value="1"/>
</dbReference>
<dbReference type="SUPFAM" id="SSF53300">
    <property type="entry name" value="vWA-like"/>
    <property type="match status" value="1"/>
</dbReference>
<keyword evidence="11" id="KW-1185">Reference proteome</keyword>
<dbReference type="Pfam" id="PF00084">
    <property type="entry name" value="Sushi"/>
    <property type="match status" value="3"/>
</dbReference>
<feature type="domain" description="Sushi" evidence="9">
    <location>
        <begin position="348"/>
        <end position="408"/>
    </location>
</feature>
<keyword evidence="5" id="KW-0325">Glycoprotein</keyword>
<dbReference type="CDD" id="cd00033">
    <property type="entry name" value="CCP"/>
    <property type="match status" value="2"/>
</dbReference>
<dbReference type="PROSITE" id="PS50923">
    <property type="entry name" value="SUSHI"/>
    <property type="match status" value="2"/>
</dbReference>
<evidence type="ECO:0000256" key="1">
    <source>
        <dbReference type="ARBA" id="ARBA00022659"/>
    </source>
</evidence>
<dbReference type="InterPro" id="IPR035976">
    <property type="entry name" value="Sushi/SCR/CCP_sf"/>
</dbReference>
<dbReference type="Pfam" id="PF00092">
    <property type="entry name" value="VWA"/>
    <property type="match status" value="1"/>
</dbReference>
<dbReference type="SMART" id="SM00327">
    <property type="entry name" value="VWA"/>
    <property type="match status" value="1"/>
</dbReference>
<keyword evidence="3" id="KW-0677">Repeat</keyword>
<feature type="chain" id="PRO_5039412980" evidence="7">
    <location>
        <begin position="21"/>
        <end position="641"/>
    </location>
</feature>
<accession>A0A9D4FLN7</accession>
<dbReference type="CDD" id="cd01450">
    <property type="entry name" value="vWFA_subfamily_ECM"/>
    <property type="match status" value="1"/>
</dbReference>
<dbReference type="Gene3D" id="2.10.70.10">
    <property type="entry name" value="Complement Module, domain 1"/>
    <property type="match status" value="3"/>
</dbReference>
<feature type="domain" description="Sushi" evidence="9">
    <location>
        <begin position="286"/>
        <end position="345"/>
    </location>
</feature>
<evidence type="ECO:0000313" key="11">
    <source>
        <dbReference type="Proteomes" id="UP000828390"/>
    </source>
</evidence>
<dbReference type="SUPFAM" id="SSF57535">
    <property type="entry name" value="Complement control module/SCR domain"/>
    <property type="match status" value="4"/>
</dbReference>
<evidence type="ECO:0000256" key="4">
    <source>
        <dbReference type="ARBA" id="ARBA00023157"/>
    </source>
</evidence>
<keyword evidence="2 7" id="KW-0732">Signal</keyword>
<proteinExistence type="predicted"/>
<evidence type="ECO:0000259" key="9">
    <source>
        <dbReference type="PROSITE" id="PS50923"/>
    </source>
</evidence>
<evidence type="ECO:0000313" key="10">
    <source>
        <dbReference type="EMBL" id="KAH3801085.1"/>
    </source>
</evidence>
<feature type="disulfide bond" evidence="6">
    <location>
        <begin position="316"/>
        <end position="343"/>
    </location>
</feature>
<gene>
    <name evidence="10" type="ORF">DPMN_154730</name>
</gene>
<keyword evidence="1 6" id="KW-0768">Sushi</keyword>
<reference evidence="10" key="2">
    <citation type="submission" date="2020-11" db="EMBL/GenBank/DDBJ databases">
        <authorList>
            <person name="McCartney M.A."/>
            <person name="Auch B."/>
            <person name="Kono T."/>
            <person name="Mallez S."/>
            <person name="Becker A."/>
            <person name="Gohl D.M."/>
            <person name="Silverstein K.A.T."/>
            <person name="Koren S."/>
            <person name="Bechman K.B."/>
            <person name="Herman A."/>
            <person name="Abrahante J.E."/>
            <person name="Garbe J."/>
        </authorList>
    </citation>
    <scope>NUCLEOTIDE SEQUENCE</scope>
    <source>
        <strain evidence="10">Duluth1</strain>
        <tissue evidence="10">Whole animal</tissue>
    </source>
</reference>
<comment type="caution">
    <text evidence="10">The sequence shown here is derived from an EMBL/GenBank/DDBJ whole genome shotgun (WGS) entry which is preliminary data.</text>
</comment>
<dbReference type="InterPro" id="IPR002035">
    <property type="entry name" value="VWF_A"/>
</dbReference>
<feature type="signal peptide" evidence="7">
    <location>
        <begin position="1"/>
        <end position="20"/>
    </location>
</feature>